<reference evidence="1 2" key="1">
    <citation type="submission" date="2024-09" db="EMBL/GenBank/DDBJ databases">
        <title>Chromosome-scale assembly of Riccia fluitans.</title>
        <authorList>
            <person name="Paukszto L."/>
            <person name="Sawicki J."/>
            <person name="Karawczyk K."/>
            <person name="Piernik-Szablinska J."/>
            <person name="Szczecinska M."/>
            <person name="Mazdziarz M."/>
        </authorList>
    </citation>
    <scope>NUCLEOTIDE SEQUENCE [LARGE SCALE GENOMIC DNA]</scope>
    <source>
        <strain evidence="1">Rf_01</strain>
        <tissue evidence="1">Aerial parts of the thallus</tissue>
    </source>
</reference>
<sequence>MSFDTSALYWWGGMFPHHSLAHDPVQYPVPEGFGCVERYTEQGEHLTGTVPSRLMEWYLSQVSAGFAYLCRVLQESGDLMVCFLLAYFLPGCCRVDPSGRWMELAPLDCRLGSAEFDLGYLISSNVT</sequence>
<dbReference type="EMBL" id="JBHFFA010000008">
    <property type="protein sequence ID" value="KAL2609322.1"/>
    <property type="molecule type" value="Genomic_DNA"/>
</dbReference>
<dbReference type="Proteomes" id="UP001605036">
    <property type="component" value="Unassembled WGS sequence"/>
</dbReference>
<evidence type="ECO:0000313" key="1">
    <source>
        <dbReference type="EMBL" id="KAL2609322.1"/>
    </source>
</evidence>
<comment type="caution">
    <text evidence="1">The sequence shown here is derived from an EMBL/GenBank/DDBJ whole genome shotgun (WGS) entry which is preliminary data.</text>
</comment>
<accession>A0ABD1XK41</accession>
<proteinExistence type="predicted"/>
<organism evidence="1 2">
    <name type="scientific">Riccia fluitans</name>
    <dbReference type="NCBI Taxonomy" id="41844"/>
    <lineage>
        <taxon>Eukaryota</taxon>
        <taxon>Viridiplantae</taxon>
        <taxon>Streptophyta</taxon>
        <taxon>Embryophyta</taxon>
        <taxon>Marchantiophyta</taxon>
        <taxon>Marchantiopsida</taxon>
        <taxon>Marchantiidae</taxon>
        <taxon>Marchantiales</taxon>
        <taxon>Ricciaceae</taxon>
        <taxon>Riccia</taxon>
    </lineage>
</organism>
<dbReference type="AlphaFoldDB" id="A0ABD1XK41"/>
<protein>
    <submittedName>
        <fullName evidence="1">Uncharacterized protein</fullName>
    </submittedName>
</protein>
<keyword evidence="2" id="KW-1185">Reference proteome</keyword>
<gene>
    <name evidence="1" type="ORF">R1flu_027895</name>
</gene>
<name>A0ABD1XK41_9MARC</name>
<evidence type="ECO:0000313" key="2">
    <source>
        <dbReference type="Proteomes" id="UP001605036"/>
    </source>
</evidence>